<dbReference type="AlphaFoldDB" id="A0A9Q0V8B0"/>
<evidence type="ECO:0000313" key="2">
    <source>
        <dbReference type="Proteomes" id="UP001151532"/>
    </source>
</evidence>
<dbReference type="EMBL" id="JAPFFK010000009">
    <property type="protein sequence ID" value="KAJ6743990.1"/>
    <property type="molecule type" value="Genomic_DNA"/>
</dbReference>
<reference evidence="1" key="1">
    <citation type="submission" date="2022-11" db="EMBL/GenBank/DDBJ databases">
        <authorList>
            <person name="Hyden B.L."/>
            <person name="Feng K."/>
            <person name="Yates T."/>
            <person name="Jawdy S."/>
            <person name="Smart L.B."/>
            <person name="Muchero W."/>
        </authorList>
    </citation>
    <scope>NUCLEOTIDE SEQUENCE</scope>
    <source>
        <tissue evidence="1">Shoot tip</tissue>
    </source>
</reference>
<gene>
    <name evidence="1" type="ORF">OIU79_030324</name>
</gene>
<evidence type="ECO:0000313" key="1">
    <source>
        <dbReference type="EMBL" id="KAJ6743990.1"/>
    </source>
</evidence>
<organism evidence="1 2">
    <name type="scientific">Salix purpurea</name>
    <name type="common">Purple osier willow</name>
    <dbReference type="NCBI Taxonomy" id="77065"/>
    <lineage>
        <taxon>Eukaryota</taxon>
        <taxon>Viridiplantae</taxon>
        <taxon>Streptophyta</taxon>
        <taxon>Embryophyta</taxon>
        <taxon>Tracheophyta</taxon>
        <taxon>Spermatophyta</taxon>
        <taxon>Magnoliopsida</taxon>
        <taxon>eudicotyledons</taxon>
        <taxon>Gunneridae</taxon>
        <taxon>Pentapetalae</taxon>
        <taxon>rosids</taxon>
        <taxon>fabids</taxon>
        <taxon>Malpighiales</taxon>
        <taxon>Salicaceae</taxon>
        <taxon>Saliceae</taxon>
        <taxon>Salix</taxon>
    </lineage>
</organism>
<dbReference type="Proteomes" id="UP001151532">
    <property type="component" value="Chromosome 19"/>
</dbReference>
<proteinExistence type="predicted"/>
<comment type="caution">
    <text evidence="1">The sequence shown here is derived from an EMBL/GenBank/DDBJ whole genome shotgun (WGS) entry which is preliminary data.</text>
</comment>
<protein>
    <submittedName>
        <fullName evidence="1">Uncharacterized protein</fullName>
    </submittedName>
</protein>
<sequence length="21" mass="2436">MAAEWLIRVLWCVVQFLVDGS</sequence>
<reference evidence="1" key="2">
    <citation type="journal article" date="2023" name="Int. J. Mol. Sci.">
        <title>De Novo Assembly and Annotation of 11 Diverse Shrub Willow (Salix) Genomes Reveals Novel Gene Organization in Sex-Linked Regions.</title>
        <authorList>
            <person name="Hyden B."/>
            <person name="Feng K."/>
            <person name="Yates T.B."/>
            <person name="Jawdy S."/>
            <person name="Cereghino C."/>
            <person name="Smart L.B."/>
            <person name="Muchero W."/>
        </authorList>
    </citation>
    <scope>NUCLEOTIDE SEQUENCE</scope>
    <source>
        <tissue evidence="1">Shoot tip</tissue>
    </source>
</reference>
<accession>A0A9Q0V8B0</accession>
<name>A0A9Q0V8B0_SALPP</name>
<keyword evidence="2" id="KW-1185">Reference proteome</keyword>